<dbReference type="Proteomes" id="UP000076858">
    <property type="component" value="Unassembled WGS sequence"/>
</dbReference>
<name>A0A162D326_9CRUS</name>
<accession>A0A162D326</accession>
<feature type="compositionally biased region" description="Basic residues" evidence="1">
    <location>
        <begin position="68"/>
        <end position="77"/>
    </location>
</feature>
<reference evidence="2 3" key="1">
    <citation type="submission" date="2016-03" db="EMBL/GenBank/DDBJ databases">
        <title>EvidentialGene: Evidence-directed Construction of Genes on Genomes.</title>
        <authorList>
            <person name="Gilbert D.G."/>
            <person name="Choi J.-H."/>
            <person name="Mockaitis K."/>
            <person name="Colbourne J."/>
            <person name="Pfrender M."/>
        </authorList>
    </citation>
    <scope>NUCLEOTIDE SEQUENCE [LARGE SCALE GENOMIC DNA]</scope>
    <source>
        <strain evidence="2 3">Xinb3</strain>
        <tissue evidence="2">Complete organism</tissue>
    </source>
</reference>
<dbReference type="EMBL" id="LRGB01018832">
    <property type="protein sequence ID" value="KZR98034.1"/>
    <property type="molecule type" value="Genomic_DNA"/>
</dbReference>
<keyword evidence="3" id="KW-1185">Reference proteome</keyword>
<evidence type="ECO:0000313" key="3">
    <source>
        <dbReference type="Proteomes" id="UP000076858"/>
    </source>
</evidence>
<dbReference type="AlphaFoldDB" id="A0A162D326"/>
<comment type="caution">
    <text evidence="2">The sequence shown here is derived from an EMBL/GenBank/DDBJ whole genome shotgun (WGS) entry which is preliminary data.</text>
</comment>
<evidence type="ECO:0000313" key="2">
    <source>
        <dbReference type="EMBL" id="KZR98034.1"/>
    </source>
</evidence>
<protein>
    <submittedName>
        <fullName evidence="2">Uncharacterized protein</fullName>
    </submittedName>
</protein>
<proteinExistence type="predicted"/>
<feature type="non-terminal residue" evidence="2">
    <location>
        <position position="1"/>
    </location>
</feature>
<feature type="region of interest" description="Disordered" evidence="1">
    <location>
        <begin position="58"/>
        <end position="84"/>
    </location>
</feature>
<gene>
    <name evidence="2" type="ORF">APZ42_006752</name>
</gene>
<sequence>DVRIDSDLVAKNKPIRRPQVPNQRFIDRTIIGNQELLTSGRVNVYHFLEMCSNFFEPEREPVDNPPMRARRQRRPGVRGRQAVV</sequence>
<organism evidence="2 3">
    <name type="scientific">Daphnia magna</name>
    <dbReference type="NCBI Taxonomy" id="35525"/>
    <lineage>
        <taxon>Eukaryota</taxon>
        <taxon>Metazoa</taxon>
        <taxon>Ecdysozoa</taxon>
        <taxon>Arthropoda</taxon>
        <taxon>Crustacea</taxon>
        <taxon>Branchiopoda</taxon>
        <taxon>Diplostraca</taxon>
        <taxon>Cladocera</taxon>
        <taxon>Anomopoda</taxon>
        <taxon>Daphniidae</taxon>
        <taxon>Daphnia</taxon>
    </lineage>
</organism>
<evidence type="ECO:0000256" key="1">
    <source>
        <dbReference type="SAM" id="MobiDB-lite"/>
    </source>
</evidence>